<comment type="similarity">
    <text evidence="7">Belongs to the binding-protein-dependent transport system permease family.</text>
</comment>
<dbReference type="InterPro" id="IPR035906">
    <property type="entry name" value="MetI-like_sf"/>
</dbReference>
<evidence type="ECO:0000256" key="7">
    <source>
        <dbReference type="RuleBase" id="RU363032"/>
    </source>
</evidence>
<dbReference type="InterPro" id="IPR050809">
    <property type="entry name" value="UgpAE/MalFG_permease"/>
</dbReference>
<proteinExistence type="inferred from homology"/>
<feature type="transmembrane region" description="Helical" evidence="7">
    <location>
        <begin position="103"/>
        <end position="127"/>
    </location>
</feature>
<dbReference type="GO" id="GO:0005886">
    <property type="term" value="C:plasma membrane"/>
    <property type="evidence" value="ECO:0007669"/>
    <property type="project" value="UniProtKB-SubCell"/>
</dbReference>
<keyword evidence="2 7" id="KW-0813">Transport</keyword>
<keyword evidence="6 7" id="KW-0472">Membrane</keyword>
<keyword evidence="4 7" id="KW-0812">Transmembrane</keyword>
<dbReference type="Pfam" id="PF00528">
    <property type="entry name" value="BPD_transp_1"/>
    <property type="match status" value="1"/>
</dbReference>
<feature type="domain" description="ABC transmembrane type-1" evidence="8">
    <location>
        <begin position="58"/>
        <end position="273"/>
    </location>
</feature>
<dbReference type="GO" id="GO:0055085">
    <property type="term" value="P:transmembrane transport"/>
    <property type="evidence" value="ECO:0007669"/>
    <property type="project" value="InterPro"/>
</dbReference>
<dbReference type="EMBL" id="JACXIY010000029">
    <property type="protein sequence ID" value="MBD2871366.1"/>
    <property type="molecule type" value="Genomic_DNA"/>
</dbReference>
<dbReference type="PANTHER" id="PTHR43227">
    <property type="entry name" value="BLL4140 PROTEIN"/>
    <property type="match status" value="1"/>
</dbReference>
<feature type="transmembrane region" description="Helical" evidence="7">
    <location>
        <begin position="195"/>
        <end position="216"/>
    </location>
</feature>
<dbReference type="InterPro" id="IPR000515">
    <property type="entry name" value="MetI-like"/>
</dbReference>
<keyword evidence="10" id="KW-1185">Reference proteome</keyword>
<evidence type="ECO:0000256" key="3">
    <source>
        <dbReference type="ARBA" id="ARBA00022475"/>
    </source>
</evidence>
<dbReference type="SUPFAM" id="SSF161098">
    <property type="entry name" value="MetI-like"/>
    <property type="match status" value="1"/>
</dbReference>
<organism evidence="9 10">
    <name type="scientific">Paenibacillus arenilitoris</name>
    <dbReference type="NCBI Taxonomy" id="2772299"/>
    <lineage>
        <taxon>Bacteria</taxon>
        <taxon>Bacillati</taxon>
        <taxon>Bacillota</taxon>
        <taxon>Bacilli</taxon>
        <taxon>Bacillales</taxon>
        <taxon>Paenibacillaceae</taxon>
        <taxon>Paenibacillus</taxon>
    </lineage>
</organism>
<evidence type="ECO:0000256" key="2">
    <source>
        <dbReference type="ARBA" id="ARBA00022448"/>
    </source>
</evidence>
<feature type="transmembrane region" description="Helical" evidence="7">
    <location>
        <begin position="7"/>
        <end position="25"/>
    </location>
</feature>
<dbReference type="Gene3D" id="1.10.3720.10">
    <property type="entry name" value="MetI-like"/>
    <property type="match status" value="1"/>
</dbReference>
<reference evidence="9" key="1">
    <citation type="submission" date="2020-09" db="EMBL/GenBank/DDBJ databases">
        <title>A novel bacterium of genus Paenibacillus, isolated from South China Sea.</title>
        <authorList>
            <person name="Huang H."/>
            <person name="Mo K."/>
            <person name="Hu Y."/>
        </authorList>
    </citation>
    <scope>NUCLEOTIDE SEQUENCE</scope>
    <source>
        <strain evidence="9">IB182493</strain>
    </source>
</reference>
<evidence type="ECO:0000256" key="6">
    <source>
        <dbReference type="ARBA" id="ARBA00023136"/>
    </source>
</evidence>
<evidence type="ECO:0000256" key="5">
    <source>
        <dbReference type="ARBA" id="ARBA00022989"/>
    </source>
</evidence>
<evidence type="ECO:0000313" key="10">
    <source>
        <dbReference type="Proteomes" id="UP000632125"/>
    </source>
</evidence>
<evidence type="ECO:0000259" key="8">
    <source>
        <dbReference type="PROSITE" id="PS50928"/>
    </source>
</evidence>
<dbReference type="CDD" id="cd06261">
    <property type="entry name" value="TM_PBP2"/>
    <property type="match status" value="1"/>
</dbReference>
<dbReference type="PROSITE" id="PS50928">
    <property type="entry name" value="ABC_TM1"/>
    <property type="match status" value="1"/>
</dbReference>
<protein>
    <submittedName>
        <fullName evidence="9">Sugar ABC transporter permease</fullName>
    </submittedName>
</protein>
<dbReference type="Proteomes" id="UP000632125">
    <property type="component" value="Unassembled WGS sequence"/>
</dbReference>
<feature type="transmembrane region" description="Helical" evidence="7">
    <location>
        <begin position="62"/>
        <end position="82"/>
    </location>
</feature>
<comment type="subcellular location">
    <subcellularLocation>
        <location evidence="1 7">Cell membrane</location>
        <topology evidence="1 7">Multi-pass membrane protein</topology>
    </subcellularLocation>
</comment>
<keyword evidence="5 7" id="KW-1133">Transmembrane helix</keyword>
<feature type="transmembrane region" description="Helical" evidence="7">
    <location>
        <begin position="252"/>
        <end position="276"/>
    </location>
</feature>
<evidence type="ECO:0000313" key="9">
    <source>
        <dbReference type="EMBL" id="MBD2871366.1"/>
    </source>
</evidence>
<evidence type="ECO:0000256" key="1">
    <source>
        <dbReference type="ARBA" id="ARBA00004651"/>
    </source>
</evidence>
<comment type="caution">
    <text evidence="9">The sequence shown here is derived from an EMBL/GenBank/DDBJ whole genome shotgun (WGS) entry which is preliminary data.</text>
</comment>
<name>A0A927H792_9BACL</name>
<feature type="transmembrane region" description="Helical" evidence="7">
    <location>
        <begin position="147"/>
        <end position="168"/>
    </location>
</feature>
<sequence length="286" mass="32178">MAIPLMALVFLFSYMPLFGWIYAFFDYKAGIPLFENEFVGFKFFELIFTDKADMIRVMKNTLIFAFIGLALSPLPMIFAIMMNEIRFKRFKMFVQTATTLPNFVSWIIVFSLTFMIFSTEGLLNQILFSLGLVSNPTNILTNGEAVYWFQTVLGIWKGLGWSAIVYVASISSIDQEMYEAAVIDGAGRFKSALHITLPGLMPTYIVLLILGIGNFLNVGLEQYLVYKNALTADNIEVLDLYVYRLGISNHDYSYGVAVGILKSVVSIILLVIANIITKKVRGSSIF</sequence>
<evidence type="ECO:0000256" key="4">
    <source>
        <dbReference type="ARBA" id="ARBA00022692"/>
    </source>
</evidence>
<dbReference type="PANTHER" id="PTHR43227:SF11">
    <property type="entry name" value="BLL4140 PROTEIN"/>
    <property type="match status" value="1"/>
</dbReference>
<keyword evidence="3" id="KW-1003">Cell membrane</keyword>
<accession>A0A927H792</accession>
<dbReference type="AlphaFoldDB" id="A0A927H792"/>
<gene>
    <name evidence="9" type="ORF">IDH41_22520</name>
</gene>